<organism evidence="2 3">
    <name type="scientific">Gaetbulibacter jejuensis</name>
    <dbReference type="NCBI Taxonomy" id="584607"/>
    <lineage>
        <taxon>Bacteria</taxon>
        <taxon>Pseudomonadati</taxon>
        <taxon>Bacteroidota</taxon>
        <taxon>Flavobacteriia</taxon>
        <taxon>Flavobacteriales</taxon>
        <taxon>Flavobacteriaceae</taxon>
        <taxon>Gaetbulibacter</taxon>
    </lineage>
</organism>
<evidence type="ECO:0008006" key="4">
    <source>
        <dbReference type="Google" id="ProtNLM"/>
    </source>
</evidence>
<dbReference type="RefSeq" id="WP_131508114.1">
    <property type="nucleotide sequence ID" value="NZ_BAAAGF010000004.1"/>
</dbReference>
<protein>
    <recommendedName>
        <fullName evidence="4">DKNYY family protein</fullName>
    </recommendedName>
</protein>
<comment type="caution">
    <text evidence="2">The sequence shown here is derived from an EMBL/GenBank/DDBJ whole genome shotgun (WGS) entry which is preliminary data.</text>
</comment>
<reference evidence="3" key="1">
    <citation type="journal article" date="2019" name="Int. J. Syst. Evol. Microbiol.">
        <title>The Global Catalogue of Microorganisms (GCM) 10K type strain sequencing project: providing services to taxonomists for standard genome sequencing and annotation.</title>
        <authorList>
            <consortium name="The Broad Institute Genomics Platform"/>
            <consortium name="The Broad Institute Genome Sequencing Center for Infectious Disease"/>
            <person name="Wu L."/>
            <person name="Ma J."/>
        </authorList>
    </citation>
    <scope>NUCLEOTIDE SEQUENCE [LARGE SCALE GENOMIC DNA]</scope>
    <source>
        <strain evidence="3">JCM 15976</strain>
    </source>
</reference>
<evidence type="ECO:0000313" key="2">
    <source>
        <dbReference type="EMBL" id="GAA0747338.1"/>
    </source>
</evidence>
<evidence type="ECO:0000256" key="1">
    <source>
        <dbReference type="SAM" id="SignalP"/>
    </source>
</evidence>
<dbReference type="EMBL" id="BAAAGF010000004">
    <property type="protein sequence ID" value="GAA0747338.1"/>
    <property type="molecule type" value="Genomic_DNA"/>
</dbReference>
<dbReference type="Proteomes" id="UP001500736">
    <property type="component" value="Unassembled WGS sequence"/>
</dbReference>
<gene>
    <name evidence="2" type="ORF">GCM10009431_24540</name>
</gene>
<evidence type="ECO:0000313" key="3">
    <source>
        <dbReference type="Proteomes" id="UP001500736"/>
    </source>
</evidence>
<proteinExistence type="predicted"/>
<dbReference type="PROSITE" id="PS51257">
    <property type="entry name" value="PROKAR_LIPOPROTEIN"/>
    <property type="match status" value="1"/>
</dbReference>
<keyword evidence="1" id="KW-0732">Signal</keyword>
<name>A0ABP3V7C6_9FLAO</name>
<feature type="chain" id="PRO_5045946776" description="DKNYY family protein" evidence="1">
    <location>
        <begin position="20"/>
        <end position="218"/>
    </location>
</feature>
<accession>A0ABP3V7C6</accession>
<keyword evidence="3" id="KW-1185">Reference proteome</keyword>
<sequence>MKRSIFFLAFLTLIFSCNSGDSSQPQSESENNFYALTVGNLWEYRWYGIDNEGNENPMDLHETISIVGMEEINDNLYYKFSRTITGNFNGNYGFVPENGEHFEYYRDSLGYLVNSEGGIKFSNNINDSFIIYPSYEENSGIVNSIAETQAEIVMYDTEAGTFDCLELIVSFVRDDGFIYPAKNRVYYSDGIGLVKDDHVFLSAETAGYYRKLQSYSFQ</sequence>
<feature type="signal peptide" evidence="1">
    <location>
        <begin position="1"/>
        <end position="19"/>
    </location>
</feature>